<dbReference type="PANTHER" id="PTHR12147:SF26">
    <property type="entry name" value="PEPTIDASE M28 DOMAIN-CONTAINING PROTEIN"/>
    <property type="match status" value="1"/>
</dbReference>
<dbReference type="InterPro" id="IPR007484">
    <property type="entry name" value="Peptidase_M28"/>
</dbReference>
<dbReference type="Gene3D" id="3.40.630.10">
    <property type="entry name" value="Zn peptidases"/>
    <property type="match status" value="1"/>
</dbReference>
<dbReference type="GO" id="GO:0004177">
    <property type="term" value="F:aminopeptidase activity"/>
    <property type="evidence" value="ECO:0007669"/>
    <property type="project" value="UniProtKB-KW"/>
</dbReference>
<dbReference type="KEGG" id="clg:Calag_0999"/>
<organism evidence="2 3">
    <name type="scientific">Caldisphaera lagunensis (strain DSM 15908 / JCM 11604 / ANMR 0165 / IC-154)</name>
    <dbReference type="NCBI Taxonomy" id="1056495"/>
    <lineage>
        <taxon>Archaea</taxon>
        <taxon>Thermoproteota</taxon>
        <taxon>Thermoprotei</taxon>
        <taxon>Acidilobales</taxon>
        <taxon>Caldisphaeraceae</taxon>
        <taxon>Caldisphaera</taxon>
    </lineage>
</organism>
<dbReference type="SUPFAM" id="SSF53187">
    <property type="entry name" value="Zn-dependent exopeptidases"/>
    <property type="match status" value="1"/>
</dbReference>
<dbReference type="eggNOG" id="arCOG02959">
    <property type="taxonomic scope" value="Archaea"/>
</dbReference>
<dbReference type="STRING" id="1056495.Calag_0999"/>
<dbReference type="HOGENOM" id="CLU_035477_0_0_2"/>
<keyword evidence="3" id="KW-1185">Reference proteome</keyword>
<keyword evidence="2" id="KW-0378">Hydrolase</keyword>
<reference evidence="3" key="1">
    <citation type="submission" date="2012-03" db="EMBL/GenBank/DDBJ databases">
        <title>Complete genome of Caldisphaera lagunensis DSM 15908.</title>
        <authorList>
            <person name="Lucas S."/>
            <person name="Copeland A."/>
            <person name="Lapidus A."/>
            <person name="Glavina del Rio T."/>
            <person name="Dalin E."/>
            <person name="Tice H."/>
            <person name="Bruce D."/>
            <person name="Goodwin L."/>
            <person name="Pitluck S."/>
            <person name="Peters L."/>
            <person name="Mikhailova N."/>
            <person name="Teshima H."/>
            <person name="Kyrpides N."/>
            <person name="Mavromatis K."/>
            <person name="Ivanova N."/>
            <person name="Brettin T."/>
            <person name="Detter J.C."/>
            <person name="Han C."/>
            <person name="Larimer F."/>
            <person name="Land M."/>
            <person name="Hauser L."/>
            <person name="Markowitz V."/>
            <person name="Cheng J.-F."/>
            <person name="Hugenholtz P."/>
            <person name="Woyke T."/>
            <person name="Wu D."/>
            <person name="Spring S."/>
            <person name="Schroeder M."/>
            <person name="Brambilla E."/>
            <person name="Klenk H.-P."/>
            <person name="Eisen J.A."/>
        </authorList>
    </citation>
    <scope>NUCLEOTIDE SEQUENCE [LARGE SCALE GENOMIC DNA]</scope>
    <source>
        <strain evidence="3">DSM 15908 / JCM 11604 / IC-154</strain>
    </source>
</reference>
<dbReference type="PANTHER" id="PTHR12147">
    <property type="entry name" value="METALLOPEPTIDASE M28 FAMILY MEMBER"/>
    <property type="match status" value="1"/>
</dbReference>
<dbReference type="InterPro" id="IPR045175">
    <property type="entry name" value="M28_fam"/>
</dbReference>
<dbReference type="InParanoid" id="L0AC67"/>
<proteinExistence type="predicted"/>
<gene>
    <name evidence="2" type="ordered locus">Calag_0999</name>
</gene>
<sequence>MINEIETLGNLYNKFINYTNDYRVYRFLSNYTRYNRIQGSAEILDAAKFIEKTLIENSPDILNVEFLKFGGTSVPEWIGAPTGWIHRFTWLKIGDVELNSKQHPTLPVAHSPPSDGKVIGKAVKINKWNDPEEYKKAKGKIVVSDGLSYIVYRLAYENGALGVLLYSKNSPPEAVPYKSLFLSREEAAKYTIPAISIPNYLVNDIEDKEVSMYLDADVKKDPGFPYILAWIGDKNSKGPILMAHMCHPSPGANDNGSGTVSLMETAIVLSEMIQKGEIKQPDKTIRFIWFPEYTGSSVVFNSWLSSLVTEAINLDMVGVYPSERDGPLKIISNSISNISKSSAAIYYAAKIISNKMGFDRFLLTPYDGGSDHDVTISYGIPSVMLNQWPDYAYHTDLDDMNRISRFMLKLSSSIASLASYTLTLIDVDTSMFYNDLLNQIIINHLSNNDLISAKLALKYLPELFNLEKRDIDIKIEASGDNIIKNKPPMVEGLRAIAKYNLDASLKISEILNRSPLGTTVYLREAFFLSKERPLKEVYTLLLAEYGKKNVNNEDLINLFNILADAKIISY</sequence>
<dbReference type="AlphaFoldDB" id="L0AC67"/>
<accession>L0AC67</accession>
<protein>
    <submittedName>
        <fullName evidence="2">Putative aminopeptidase</fullName>
    </submittedName>
</protein>
<evidence type="ECO:0000313" key="2">
    <source>
        <dbReference type="EMBL" id="AFZ70722.1"/>
    </source>
</evidence>
<dbReference type="Pfam" id="PF04389">
    <property type="entry name" value="Peptidase_M28"/>
    <property type="match status" value="1"/>
</dbReference>
<name>L0AC67_CALLD</name>
<dbReference type="GO" id="GO:0008235">
    <property type="term" value="F:metalloexopeptidase activity"/>
    <property type="evidence" value="ECO:0007669"/>
    <property type="project" value="InterPro"/>
</dbReference>
<evidence type="ECO:0000259" key="1">
    <source>
        <dbReference type="Pfam" id="PF04389"/>
    </source>
</evidence>
<dbReference type="EMBL" id="CP003378">
    <property type="protein sequence ID" value="AFZ70722.1"/>
    <property type="molecule type" value="Genomic_DNA"/>
</dbReference>
<dbReference type="GO" id="GO:0006508">
    <property type="term" value="P:proteolysis"/>
    <property type="evidence" value="ECO:0007669"/>
    <property type="project" value="InterPro"/>
</dbReference>
<feature type="domain" description="Peptidase M28" evidence="1">
    <location>
        <begin position="236"/>
        <end position="408"/>
    </location>
</feature>
<keyword evidence="2" id="KW-0031">Aminopeptidase</keyword>
<keyword evidence="2" id="KW-0645">Protease</keyword>
<evidence type="ECO:0000313" key="3">
    <source>
        <dbReference type="Proteomes" id="UP000010469"/>
    </source>
</evidence>
<dbReference type="Proteomes" id="UP000010469">
    <property type="component" value="Chromosome"/>
</dbReference>
<dbReference type="RefSeq" id="WP_015232619.1">
    <property type="nucleotide sequence ID" value="NC_019791.1"/>
</dbReference>
<dbReference type="GeneID" id="14212259"/>
<dbReference type="OrthoDB" id="18376at2157"/>